<evidence type="ECO:0000313" key="2">
    <source>
        <dbReference type="EMBL" id="WNN93707.1"/>
    </source>
</evidence>
<dbReference type="Proteomes" id="UP001303520">
    <property type="component" value="Segment"/>
</dbReference>
<feature type="domain" description="DUF7574" evidence="1">
    <location>
        <begin position="24"/>
        <end position="74"/>
    </location>
</feature>
<gene>
    <name evidence="2" type="primary">57</name>
    <name evidence="2" type="ORF">SEA_CALLINALLBARBZ_57</name>
</gene>
<dbReference type="InterPro" id="IPR055996">
    <property type="entry name" value="DUF7574"/>
</dbReference>
<organism evidence="2 3">
    <name type="scientific">Arthrobacter phage CallinAllBarbz</name>
    <dbReference type="NCBI Taxonomy" id="3077790"/>
    <lineage>
        <taxon>Viruses</taxon>
        <taxon>Duplodnaviria</taxon>
        <taxon>Heunggongvirae</taxon>
        <taxon>Uroviricota</taxon>
        <taxon>Caudoviricetes</taxon>
        <taxon>Casidaviridae</taxon>
        <taxon>Baileybluvirus</taxon>
        <taxon>Baileybluvirus callinallbarbz</taxon>
    </lineage>
</organism>
<evidence type="ECO:0000259" key="1">
    <source>
        <dbReference type="Pfam" id="PF24459"/>
    </source>
</evidence>
<sequence length="116" mass="13178">MALVTKFNFETYKDEPIPGTEDFVEVLSSYGGGYDWCSFNAYYSPSARRYFWYTDAGCSCIGPMEYLDSVGDFRVGSRVDLIRAWNEWAVPTSDYDMTIADKIAGALKIRQFKEAA</sequence>
<reference evidence="3" key="1">
    <citation type="submission" date="2024-05" db="EMBL/GenBank/DDBJ databases">
        <authorList>
            <person name="Garin V.P."/>
            <person name="Arshad I."/>
            <person name="Mak A."/>
            <person name="Orr M.A."/>
            <person name="Cho C."/>
            <person name="Kyla G.P."/>
            <person name="Liu J."/>
            <person name="Peri J.N."/>
            <person name="Esherick S.A."/>
            <person name="Shera S."/>
            <person name="Suani E."/>
            <person name="Faulkner C."/>
            <person name="Bonthala P."/>
            <person name="Wong M.A."/>
            <person name="Yao J."/>
            <person name="Santaolaya C."/>
            <person name="Santos E.A."/>
            <person name="Qin K."/>
            <person name="Yang E."/>
            <person name="Shao S.B."/>
            <person name="Moore J.P."/>
            <person name="Mathkour Y.H."/>
            <person name="Gallagher H.R."/>
            <person name="White L.T."/>
            <person name="Givan S.V."/>
            <person name="Chan R.W."/>
            <person name="Infante A."/>
            <person name="Anand S."/>
            <person name="Almeida T.I."/>
            <person name="De G.A."/>
            <person name="Trinh U.L."/>
            <person name="Bhatt K."/>
            <person name="Sanoyca A.J."/>
            <person name="Chong T."/>
            <person name="Liu R."/>
            <person name="Liang E."/>
            <person name="Castellanos S."/>
            <person name="Chang A.P."/>
            <person name="Stephenson J.C."/>
            <person name="Zorawik M."/>
            <person name="Garza D.R."/>
            <person name="Reddi K."/>
            <person name="Bouklas T."/>
            <person name="Freise A.C."/>
            <person name="Klyczek K."/>
            <person name="Ko C."/>
            <person name="Russell D.A."/>
            <person name="Jacobs-Sera D."/>
            <person name="Hatfull G.F."/>
        </authorList>
    </citation>
    <scope>NUCLEOTIDE SEQUENCE [LARGE SCALE GENOMIC DNA]</scope>
</reference>
<name>A0AA96HDS2_9CAUD</name>
<dbReference type="Pfam" id="PF24459">
    <property type="entry name" value="DUF7574"/>
    <property type="match status" value="1"/>
</dbReference>
<accession>A0AA96HDS2</accession>
<proteinExistence type="predicted"/>
<evidence type="ECO:0000313" key="3">
    <source>
        <dbReference type="Proteomes" id="UP001303520"/>
    </source>
</evidence>
<protein>
    <recommendedName>
        <fullName evidence="1">DUF7574 domain-containing protein</fullName>
    </recommendedName>
</protein>
<dbReference type="EMBL" id="OR553891">
    <property type="protein sequence ID" value="WNN93707.1"/>
    <property type="molecule type" value="Genomic_DNA"/>
</dbReference>
<keyword evidence="3" id="KW-1185">Reference proteome</keyword>